<evidence type="ECO:0000256" key="2">
    <source>
        <dbReference type="ARBA" id="ARBA00022801"/>
    </source>
</evidence>
<reference evidence="4" key="1">
    <citation type="thesis" date="2020" institute="ProQuest LLC" country="789 East Eisenhower Parkway, Ann Arbor, MI, USA">
        <title>Comparative Genomics and Chromosome Evolution.</title>
        <authorList>
            <person name="Mudd A.B."/>
        </authorList>
    </citation>
    <scope>NUCLEOTIDE SEQUENCE</scope>
    <source>
        <strain evidence="4">237g6f4</strain>
        <tissue evidence="4">Blood</tissue>
    </source>
</reference>
<evidence type="ECO:0000313" key="5">
    <source>
        <dbReference type="Proteomes" id="UP000824782"/>
    </source>
</evidence>
<dbReference type="Gene3D" id="3.60.10.10">
    <property type="entry name" value="Endonuclease/exonuclease/phosphatase"/>
    <property type="match status" value="1"/>
</dbReference>
<keyword evidence="2" id="KW-0378">Hydrolase</keyword>
<protein>
    <submittedName>
        <fullName evidence="4">Uncharacterized protein</fullName>
    </submittedName>
</protein>
<dbReference type="Proteomes" id="UP000824782">
    <property type="component" value="Unassembled WGS sequence"/>
</dbReference>
<dbReference type="PANTHER" id="PTHR11371">
    <property type="entry name" value="DEOXYRIBONUCLEASE"/>
    <property type="match status" value="1"/>
</dbReference>
<dbReference type="GO" id="GO:0005634">
    <property type="term" value="C:nucleus"/>
    <property type="evidence" value="ECO:0007669"/>
    <property type="project" value="TreeGrafter"/>
</dbReference>
<dbReference type="InterPro" id="IPR036691">
    <property type="entry name" value="Endo/exonu/phosph_ase_sf"/>
</dbReference>
<dbReference type="GO" id="GO:0003677">
    <property type="term" value="F:DNA binding"/>
    <property type="evidence" value="ECO:0007669"/>
    <property type="project" value="TreeGrafter"/>
</dbReference>
<keyword evidence="5" id="KW-1185">Reference proteome</keyword>
<feature type="signal peptide" evidence="3">
    <location>
        <begin position="1"/>
        <end position="17"/>
    </location>
</feature>
<name>A0AAV6Z1B8_ENGPU</name>
<evidence type="ECO:0000313" key="4">
    <source>
        <dbReference type="EMBL" id="KAG8541050.1"/>
    </source>
</evidence>
<accession>A0AAV6Z1B8</accession>
<feature type="chain" id="PRO_5043764774" evidence="3">
    <location>
        <begin position="18"/>
        <end position="74"/>
    </location>
</feature>
<dbReference type="SUPFAM" id="SSF56219">
    <property type="entry name" value="DNase I-like"/>
    <property type="match status" value="1"/>
</dbReference>
<dbReference type="InterPro" id="IPR016202">
    <property type="entry name" value="DNase_I"/>
</dbReference>
<evidence type="ECO:0000256" key="3">
    <source>
        <dbReference type="SAM" id="SignalP"/>
    </source>
</evidence>
<dbReference type="PRINTS" id="PR00130">
    <property type="entry name" value="DNASEI"/>
</dbReference>
<dbReference type="GO" id="GO:0006308">
    <property type="term" value="P:DNA catabolic process"/>
    <property type="evidence" value="ECO:0007669"/>
    <property type="project" value="InterPro"/>
</dbReference>
<dbReference type="GO" id="GO:0004530">
    <property type="term" value="F:deoxyribonuclease I activity"/>
    <property type="evidence" value="ECO:0007669"/>
    <property type="project" value="TreeGrafter"/>
</dbReference>
<proteinExistence type="predicted"/>
<keyword evidence="1" id="KW-0540">Nuclease</keyword>
<comment type="caution">
    <text evidence="4">The sequence shown here is derived from an EMBL/GenBank/DDBJ whole genome shotgun (WGS) entry which is preliminary data.</text>
</comment>
<keyword evidence="3" id="KW-0732">Signal</keyword>
<dbReference type="PANTHER" id="PTHR11371:SF32">
    <property type="entry name" value="DEOXYRIBONUCLEASE GAMMA"/>
    <property type="match status" value="1"/>
</dbReference>
<sequence length="74" mass="8497">MKLIALLFSLCFINVEAFRICSFNIQSFGESKIAKTEVMNVIVKVISRCDLMLLMEIKDNTNQVINKLMAKLNR</sequence>
<gene>
    <name evidence="4" type="ORF">GDO81_029804</name>
</gene>
<dbReference type="AlphaFoldDB" id="A0AAV6Z1B8"/>
<dbReference type="EMBL" id="WNYA01008547">
    <property type="protein sequence ID" value="KAG8541050.1"/>
    <property type="molecule type" value="Genomic_DNA"/>
</dbReference>
<organism evidence="4 5">
    <name type="scientific">Engystomops pustulosus</name>
    <name type="common">Tungara frog</name>
    <name type="synonym">Physalaemus pustulosus</name>
    <dbReference type="NCBI Taxonomy" id="76066"/>
    <lineage>
        <taxon>Eukaryota</taxon>
        <taxon>Metazoa</taxon>
        <taxon>Chordata</taxon>
        <taxon>Craniata</taxon>
        <taxon>Vertebrata</taxon>
        <taxon>Euteleostomi</taxon>
        <taxon>Amphibia</taxon>
        <taxon>Batrachia</taxon>
        <taxon>Anura</taxon>
        <taxon>Neobatrachia</taxon>
        <taxon>Hyloidea</taxon>
        <taxon>Leptodactylidae</taxon>
        <taxon>Leiuperinae</taxon>
        <taxon>Engystomops</taxon>
    </lineage>
</organism>
<evidence type="ECO:0000256" key="1">
    <source>
        <dbReference type="ARBA" id="ARBA00022722"/>
    </source>
</evidence>